<keyword evidence="1" id="KW-0175">Coiled coil</keyword>
<gene>
    <name evidence="2" type="ORF">IGS67_12345</name>
</gene>
<dbReference type="Proteomes" id="UP000642107">
    <property type="component" value="Unassembled WGS sequence"/>
</dbReference>
<organism evidence="2 3">
    <name type="scientific">Flavimobilis rhizosphaerae</name>
    <dbReference type="NCBI Taxonomy" id="2775421"/>
    <lineage>
        <taxon>Bacteria</taxon>
        <taxon>Bacillati</taxon>
        <taxon>Actinomycetota</taxon>
        <taxon>Actinomycetes</taxon>
        <taxon>Micrococcales</taxon>
        <taxon>Jonesiaceae</taxon>
        <taxon>Flavimobilis</taxon>
    </lineage>
</organism>
<protein>
    <recommendedName>
        <fullName evidence="4">Exonuclease SbcCD, C subunit</fullName>
    </recommendedName>
</protein>
<dbReference type="SUPFAM" id="SSF52540">
    <property type="entry name" value="P-loop containing nucleoside triphosphate hydrolases"/>
    <property type="match status" value="2"/>
</dbReference>
<accession>A0ABR9DTL5</accession>
<dbReference type="RefSeq" id="WP_192281538.1">
    <property type="nucleotide sequence ID" value="NZ_JACZDF010000007.1"/>
</dbReference>
<evidence type="ECO:0000256" key="1">
    <source>
        <dbReference type="SAM" id="Coils"/>
    </source>
</evidence>
<reference evidence="2 3" key="1">
    <citation type="submission" date="2020-09" db="EMBL/GenBank/DDBJ databases">
        <title>Flavimobilis rhizosphaerae sp. nov., isolated from rhizosphere soil of Spartina alterniflora.</title>
        <authorList>
            <person name="Hanqin C."/>
        </authorList>
    </citation>
    <scope>NUCLEOTIDE SEQUENCE [LARGE SCALE GENOMIC DNA]</scope>
    <source>
        <strain evidence="2 3">GY 10621</strain>
    </source>
</reference>
<dbReference type="EMBL" id="JACZDF010000007">
    <property type="protein sequence ID" value="MBD9700269.1"/>
    <property type="molecule type" value="Genomic_DNA"/>
</dbReference>
<dbReference type="Pfam" id="PF13555">
    <property type="entry name" value="AAA_29"/>
    <property type="match status" value="1"/>
</dbReference>
<comment type="caution">
    <text evidence="2">The sequence shown here is derived from an EMBL/GenBank/DDBJ whole genome shotgun (WGS) entry which is preliminary data.</text>
</comment>
<evidence type="ECO:0000313" key="2">
    <source>
        <dbReference type="EMBL" id="MBD9700269.1"/>
    </source>
</evidence>
<dbReference type="InterPro" id="IPR027417">
    <property type="entry name" value="P-loop_NTPase"/>
</dbReference>
<evidence type="ECO:0000313" key="3">
    <source>
        <dbReference type="Proteomes" id="UP000642107"/>
    </source>
</evidence>
<evidence type="ECO:0008006" key="4">
    <source>
        <dbReference type="Google" id="ProtNLM"/>
    </source>
</evidence>
<sequence length="1118" mass="123859">MTDTLFALPDDDVAPAPDLQELAPGQWRLCEIQVANWGTFDGSIYRIPVARQGHLLTGPSGSGKSSLLDAIAAVLTPDKWLRFNQAAQGTSSRGDQRSIISYVRGAWSRTSDENEDRVVTAYLRPTATWSGIVLQYEDGTGRTVSLARLFFLRGTSTAAADLQDLCLLDRAPIDLRDLEPYVRTGLETRRLQQEFPSAAVTANGKHKAFYTRLCNTLGIAGEATLRLLHRTQAAKSLDSLDQLFRDYMLDEPTTFALAAEAVTQFGELDDAHKHVVQLREQRDHLLELRTESDRYDAAEYAAQTARALAAGVPAYQKRRGLGLAESALEEVSERAARLHADVERATADHQLADDALAHARRRQSELGGDLAASLTASLATAERHLADTTSRWQGLQRQLHSAGVTAAPTTEAEFTELVAEINRQMSQPSAVSPTHAELERRTRAKDAHGAVEAEIAALQRSRTTVPSALLAVRDAIAAATGLPLTALPFAAELIEIDPEHARWTGAIERVLRPLALSMLVRAEHVPQVRRWVDTHTIGARLVYEVVPHELTPPRPARSDISLVNRVRLGTGHISDWTAGQLSDRYDYACVESADELDAHDRAVTINGQIKTSRTRYEKDDRVRINDRSRWVLGDREAKLEALIAQLHAAADELAEATDVVERAEKRRTEADQRLGALRTIRETRWADVDQAAATRSAAALRRQLDDLTRDDAVLRDAGAAVEQASRERDAAKAAEVTARSALSVAERERRDLERDIAALRTEIDSGAVPELDEATTAELDRRFGRVQRRIDRFALAEVGQKVQAQLGTERDNALRDADAAGRKVTQLATQFKGRWEARAADLVADLADRAGYLAILDDIVAHGLPDHEADFLRLLRNRSRDLVGQLVSDIMSAPREIEEKLDAVNDSLRRSPFDVGRFLRLKPKVRRTPAVQQFLADLRSVTEGSWGDDDLETAERRFATLAEIMRKLGSSDHIDRVWRAQCLDTRQHVTFLANEVDEHGHVHATYDSGAAMSGGQQQKLVVFCLAAALRYQLADVDQPLPRYGTVIFDEAFDKADSRYTRMALDVFVEFGFQLVLATPQKLLQTIEPYVGAATSVENPTRRRSTISLVPWRTEEPPA</sequence>
<keyword evidence="3" id="KW-1185">Reference proteome</keyword>
<name>A0ABR9DTL5_9MICO</name>
<proteinExistence type="predicted"/>
<feature type="coiled-coil region" evidence="1">
    <location>
        <begin position="636"/>
        <end position="762"/>
    </location>
</feature>
<dbReference type="CDD" id="cd00267">
    <property type="entry name" value="ABC_ATPase"/>
    <property type="match status" value="1"/>
</dbReference>
<dbReference type="Gene3D" id="3.40.50.300">
    <property type="entry name" value="P-loop containing nucleotide triphosphate hydrolases"/>
    <property type="match status" value="1"/>
</dbReference>
<dbReference type="Pfam" id="PF13558">
    <property type="entry name" value="SbcC_Walker_B"/>
    <property type="match status" value="1"/>
</dbReference>